<feature type="transmembrane region" description="Helical" evidence="1">
    <location>
        <begin position="51"/>
        <end position="75"/>
    </location>
</feature>
<sequence length="98" mass="11697">MSNFLGNLIDTLLNNKEHKLENFSDFIKKEISDIEKHLIGDVDQLIRLDKYIFIILLFLGILNLIILGFLIRLYLRYKKNTEYNTQIQYSRIQYDGNI</sequence>
<accession>A0A8S1Y0Q1</accession>
<evidence type="ECO:0000313" key="2">
    <source>
        <dbReference type="EMBL" id="CAD8206885.1"/>
    </source>
</evidence>
<organism evidence="2 3">
    <name type="scientific">Paramecium octaurelia</name>
    <dbReference type="NCBI Taxonomy" id="43137"/>
    <lineage>
        <taxon>Eukaryota</taxon>
        <taxon>Sar</taxon>
        <taxon>Alveolata</taxon>
        <taxon>Ciliophora</taxon>
        <taxon>Intramacronucleata</taxon>
        <taxon>Oligohymenophorea</taxon>
        <taxon>Peniculida</taxon>
        <taxon>Parameciidae</taxon>
        <taxon>Paramecium</taxon>
    </lineage>
</organism>
<name>A0A8S1Y0Q1_PAROT</name>
<dbReference type="AlphaFoldDB" id="A0A8S1Y0Q1"/>
<keyword evidence="1" id="KW-0812">Transmembrane</keyword>
<dbReference type="Proteomes" id="UP000683925">
    <property type="component" value="Unassembled WGS sequence"/>
</dbReference>
<proteinExistence type="predicted"/>
<dbReference type="EMBL" id="CAJJDP010000140">
    <property type="protein sequence ID" value="CAD8206885.1"/>
    <property type="molecule type" value="Genomic_DNA"/>
</dbReference>
<protein>
    <submittedName>
        <fullName evidence="2">Uncharacterized protein</fullName>
    </submittedName>
</protein>
<evidence type="ECO:0000256" key="1">
    <source>
        <dbReference type="SAM" id="Phobius"/>
    </source>
</evidence>
<comment type="caution">
    <text evidence="2">The sequence shown here is derived from an EMBL/GenBank/DDBJ whole genome shotgun (WGS) entry which is preliminary data.</text>
</comment>
<evidence type="ECO:0000313" key="3">
    <source>
        <dbReference type="Proteomes" id="UP000683925"/>
    </source>
</evidence>
<keyword evidence="1" id="KW-0472">Membrane</keyword>
<keyword evidence="1" id="KW-1133">Transmembrane helix</keyword>
<gene>
    <name evidence="2" type="ORF">POCTA_138.1.T1390090</name>
</gene>
<keyword evidence="3" id="KW-1185">Reference proteome</keyword>
<reference evidence="2" key="1">
    <citation type="submission" date="2021-01" db="EMBL/GenBank/DDBJ databases">
        <authorList>
            <consortium name="Genoscope - CEA"/>
            <person name="William W."/>
        </authorList>
    </citation>
    <scope>NUCLEOTIDE SEQUENCE</scope>
</reference>